<dbReference type="Proteomes" id="UP000582659">
    <property type="component" value="Unassembled WGS sequence"/>
</dbReference>
<dbReference type="GO" id="GO:0005739">
    <property type="term" value="C:mitochondrion"/>
    <property type="evidence" value="ECO:0007669"/>
    <property type="project" value="TreeGrafter"/>
</dbReference>
<accession>A0A1I7SVE2</accession>
<dbReference type="PANTHER" id="PTHR12318:SF0">
    <property type="entry name" value="ACYL-COENZYME A DIPHOSPHATASE NUDT19"/>
    <property type="match status" value="1"/>
</dbReference>
<comment type="cofactor">
    <cofactor evidence="1">
        <name>Mn(2+)</name>
        <dbReference type="ChEBI" id="CHEBI:29035"/>
    </cofactor>
</comment>
<dbReference type="eggNOG" id="KOG3904">
    <property type="taxonomic scope" value="Eukaryota"/>
</dbReference>
<dbReference type="GO" id="GO:0046872">
    <property type="term" value="F:metal ion binding"/>
    <property type="evidence" value="ECO:0007669"/>
    <property type="project" value="UniProtKB-KW"/>
</dbReference>
<feature type="domain" description="Nudix hydrolase" evidence="8">
    <location>
        <begin position="5"/>
        <end position="204"/>
    </location>
</feature>
<evidence type="ECO:0000256" key="4">
    <source>
        <dbReference type="ARBA" id="ARBA00022723"/>
    </source>
</evidence>
<proteinExistence type="inferred from homology"/>
<dbReference type="InterPro" id="IPR000086">
    <property type="entry name" value="NUDIX_hydrolase_dom"/>
</dbReference>
<evidence type="ECO:0000256" key="1">
    <source>
        <dbReference type="ARBA" id="ARBA00001936"/>
    </source>
</evidence>
<keyword evidence="12" id="KW-1185">Reference proteome</keyword>
<evidence type="ECO:0000256" key="7">
    <source>
        <dbReference type="ARBA" id="ARBA00023211"/>
    </source>
</evidence>
<keyword evidence="4" id="KW-0479">Metal-binding</keyword>
<dbReference type="PROSITE" id="PS51462">
    <property type="entry name" value="NUDIX"/>
    <property type="match status" value="1"/>
</dbReference>
<dbReference type="SMR" id="A0A1I7SVE2"/>
<evidence type="ECO:0000256" key="2">
    <source>
        <dbReference type="ARBA" id="ARBA00001946"/>
    </source>
</evidence>
<sequence length="299" mass="34362">MNKMNWKKSASVILINKSLRHILMMKRGPTAKFMPNSMVFPGGILEDPYDLKFNKKLTNFAARTDANISVEEDLGFRICALRELFEEAGILLRENEVVTNKDDPKLDEWRTKVTKDPQLFSHLFTPQKPANVATLQPYARWLTPNAYKRRFDAVFYTVQLEDFNEKIYHCEKEMAESLWISPEDCIQKTAVEKSLSVPPPQFRTMISLQQHDITLPFDSTTYPERVCPQIVECTDDPTIRCGIIPPDSDFITDNSDFVGLRYMTKKEIVEPAGPKVSRIVYLTGPIMYTGQQVLQKGLE</sequence>
<dbReference type="Pfam" id="PF00293">
    <property type="entry name" value="NUDIX"/>
    <property type="match status" value="1"/>
</dbReference>
<reference evidence="10" key="2">
    <citation type="submission" date="2020-08" db="EMBL/GenBank/DDBJ databases">
        <authorList>
            <person name="Kikuchi T."/>
        </authorList>
    </citation>
    <scope>NUCLEOTIDE SEQUENCE</scope>
    <source>
        <strain evidence="9">Ka4C1</strain>
    </source>
</reference>
<comment type="cofactor">
    <cofactor evidence="2">
        <name>Mg(2+)</name>
        <dbReference type="ChEBI" id="CHEBI:18420"/>
    </cofactor>
</comment>
<comment type="similarity">
    <text evidence="3">Belongs to the Nudix hydrolase family.</text>
</comment>
<dbReference type="InterPro" id="IPR015797">
    <property type="entry name" value="NUDIX_hydrolase-like_dom_sf"/>
</dbReference>
<dbReference type="Proteomes" id="UP000659654">
    <property type="component" value="Unassembled WGS sequence"/>
</dbReference>
<evidence type="ECO:0000313" key="12">
    <source>
        <dbReference type="Proteomes" id="UP000659654"/>
    </source>
</evidence>
<keyword evidence="6" id="KW-0460">Magnesium</keyword>
<evidence type="ECO:0000259" key="8">
    <source>
        <dbReference type="PROSITE" id="PS51462"/>
    </source>
</evidence>
<dbReference type="InterPro" id="IPR039121">
    <property type="entry name" value="NUDT19"/>
</dbReference>
<evidence type="ECO:0000313" key="13">
    <source>
        <dbReference type="WBParaSite" id="BXY_1701800.1"/>
    </source>
</evidence>
<dbReference type="EMBL" id="CAJFDI010000002">
    <property type="protein sequence ID" value="CAD5217582.1"/>
    <property type="molecule type" value="Genomic_DNA"/>
</dbReference>
<dbReference type="SUPFAM" id="SSF55811">
    <property type="entry name" value="Nudix"/>
    <property type="match status" value="1"/>
</dbReference>
<evidence type="ECO:0000256" key="5">
    <source>
        <dbReference type="ARBA" id="ARBA00022801"/>
    </source>
</evidence>
<dbReference type="Gene3D" id="3.90.79.10">
    <property type="entry name" value="Nucleoside Triphosphate Pyrophosphohydrolase"/>
    <property type="match status" value="1"/>
</dbReference>
<organism evidence="11 13">
    <name type="scientific">Bursaphelenchus xylophilus</name>
    <name type="common">Pinewood nematode worm</name>
    <name type="synonym">Aphelenchoides xylophilus</name>
    <dbReference type="NCBI Taxonomy" id="6326"/>
    <lineage>
        <taxon>Eukaryota</taxon>
        <taxon>Metazoa</taxon>
        <taxon>Ecdysozoa</taxon>
        <taxon>Nematoda</taxon>
        <taxon>Chromadorea</taxon>
        <taxon>Rhabditida</taxon>
        <taxon>Tylenchina</taxon>
        <taxon>Tylenchomorpha</taxon>
        <taxon>Aphelenchoidea</taxon>
        <taxon>Aphelenchoididae</taxon>
        <taxon>Bursaphelenchus</taxon>
    </lineage>
</organism>
<evidence type="ECO:0000313" key="9">
    <source>
        <dbReference type="EMBL" id="CAD5217582.1"/>
    </source>
</evidence>
<protein>
    <submittedName>
        <fullName evidence="9">(pine wood nematode) hypothetical protein</fullName>
    </submittedName>
    <submittedName>
        <fullName evidence="13">Nudix hydrolase domain-containing protein</fullName>
    </submittedName>
</protein>
<dbReference type="AlphaFoldDB" id="A0A1I7SVE2"/>
<gene>
    <name evidence="9" type="ORF">BXYJ_LOCUS5107</name>
</gene>
<evidence type="ECO:0000313" key="10">
    <source>
        <dbReference type="EMBL" id="CAG9101314.1"/>
    </source>
</evidence>
<dbReference type="CDD" id="cd18870">
    <property type="entry name" value="NUDIX_AcylCoAdiphos_Nudt19"/>
    <property type="match status" value="1"/>
</dbReference>
<evidence type="ECO:0000313" key="11">
    <source>
        <dbReference type="Proteomes" id="UP000095284"/>
    </source>
</evidence>
<keyword evidence="7" id="KW-0464">Manganese</keyword>
<keyword evidence="5" id="KW-0378">Hydrolase</keyword>
<reference evidence="13" key="1">
    <citation type="submission" date="2016-11" db="UniProtKB">
        <authorList>
            <consortium name="WormBaseParasite"/>
        </authorList>
    </citation>
    <scope>IDENTIFICATION</scope>
</reference>
<dbReference type="PANTHER" id="PTHR12318">
    <property type="entry name" value="TESTOSTERONE-REGULATED PROTEIN RP2"/>
    <property type="match status" value="1"/>
</dbReference>
<dbReference type="EMBL" id="CAJFCV020000002">
    <property type="protein sequence ID" value="CAG9101314.1"/>
    <property type="molecule type" value="Genomic_DNA"/>
</dbReference>
<evidence type="ECO:0000256" key="6">
    <source>
        <dbReference type="ARBA" id="ARBA00022842"/>
    </source>
</evidence>
<name>A0A1I7SVE2_BURXY</name>
<dbReference type="OrthoDB" id="1695362at2759"/>
<dbReference type="WBParaSite" id="BXY_1701800.1">
    <property type="protein sequence ID" value="BXY_1701800.1"/>
    <property type="gene ID" value="BXY_1701800"/>
</dbReference>
<evidence type="ECO:0000256" key="3">
    <source>
        <dbReference type="ARBA" id="ARBA00005582"/>
    </source>
</evidence>
<dbReference type="GO" id="GO:0016818">
    <property type="term" value="F:hydrolase activity, acting on acid anhydrides, in phosphorus-containing anhydrides"/>
    <property type="evidence" value="ECO:0007669"/>
    <property type="project" value="InterPro"/>
</dbReference>
<dbReference type="Proteomes" id="UP000095284">
    <property type="component" value="Unplaced"/>
</dbReference>